<evidence type="ECO:0000256" key="4">
    <source>
        <dbReference type="ARBA" id="ARBA00023002"/>
    </source>
</evidence>
<dbReference type="InterPro" id="IPR002938">
    <property type="entry name" value="FAD-bd"/>
</dbReference>
<reference evidence="8 9" key="1">
    <citation type="journal article" date="2019" name="Appl. Microbiol. Biotechnol.">
        <title>Genome sequence of Isaria javanica and comparative genome analysis insights into family S53 peptidase evolution in fungal entomopathogens.</title>
        <authorList>
            <person name="Lin R."/>
            <person name="Zhang X."/>
            <person name="Xin B."/>
            <person name="Zou M."/>
            <person name="Gao Y."/>
            <person name="Qin F."/>
            <person name="Hu Q."/>
            <person name="Xie B."/>
            <person name="Cheng X."/>
        </authorList>
    </citation>
    <scope>NUCLEOTIDE SEQUENCE [LARGE SCALE GENOMIC DNA]</scope>
    <source>
        <strain evidence="8 9">IJ1G</strain>
    </source>
</reference>
<dbReference type="SUPFAM" id="SSF51905">
    <property type="entry name" value="FAD/NAD(P)-binding domain"/>
    <property type="match status" value="1"/>
</dbReference>
<dbReference type="InterPro" id="IPR036188">
    <property type="entry name" value="FAD/NAD-bd_sf"/>
</dbReference>
<name>A0A545VCC6_9HYPO</name>
<evidence type="ECO:0000256" key="5">
    <source>
        <dbReference type="ARBA" id="ARBA00023033"/>
    </source>
</evidence>
<dbReference type="GO" id="GO:0071949">
    <property type="term" value="F:FAD binding"/>
    <property type="evidence" value="ECO:0007669"/>
    <property type="project" value="InterPro"/>
</dbReference>
<comment type="caution">
    <text evidence="8">The sequence shown here is derived from an EMBL/GenBank/DDBJ whole genome shotgun (WGS) entry which is preliminary data.</text>
</comment>
<evidence type="ECO:0000313" key="9">
    <source>
        <dbReference type="Proteomes" id="UP000315783"/>
    </source>
</evidence>
<keyword evidence="9" id="KW-1185">Reference proteome</keyword>
<evidence type="ECO:0000256" key="2">
    <source>
        <dbReference type="ARBA" id="ARBA00022630"/>
    </source>
</evidence>
<dbReference type="PANTHER" id="PTHR47178:SF5">
    <property type="entry name" value="FAD-BINDING DOMAIN-CONTAINING PROTEIN"/>
    <property type="match status" value="1"/>
</dbReference>
<evidence type="ECO:0000256" key="6">
    <source>
        <dbReference type="SAM" id="SignalP"/>
    </source>
</evidence>
<dbReference type="Proteomes" id="UP000315783">
    <property type="component" value="Unassembled WGS sequence"/>
</dbReference>
<evidence type="ECO:0000313" key="8">
    <source>
        <dbReference type="EMBL" id="TQV99269.1"/>
    </source>
</evidence>
<protein>
    <submittedName>
        <fullName evidence="8">FAD-dependent monooxygenase</fullName>
    </submittedName>
</protein>
<keyword evidence="2" id="KW-0285">Flavoprotein</keyword>
<gene>
    <name evidence="8" type="ORF">IF1G_01484</name>
</gene>
<feature type="chain" id="PRO_5021755738" evidence="6">
    <location>
        <begin position="19"/>
        <end position="461"/>
    </location>
</feature>
<accession>A0A545VCC6</accession>
<dbReference type="PANTHER" id="PTHR47178">
    <property type="entry name" value="MONOOXYGENASE, FAD-BINDING"/>
    <property type="match status" value="1"/>
</dbReference>
<sequence length="461" mass="49865">MTLRVLIIGAGTGGLALAQALKKSGADVSFTVFERDRTRSDGLQGYRVGISPEGARSLAACIPDDLFSVFQGTAAAAPDYFNVLTEQLRELVSIDGFGRASADGVAAEYSVSRMTLRQLLLTGLEDRVRFGRRFSHYVRNEEDGTVTAHFADDDGGGSSETGDVLVGAEGTNSPTRRQYLPHAVVRESGLYGLGAKAPLNDETRALLTPRMMRGVTMVQAPRGDSTIIHVMEFPWDERHRPTPGAVGGTDAALVAAWPGAHFDNTRDYVLLGFGAHGDRVPADVMAMDGDAIHAFLRERTAAWHPRLRRLFELSDPRTSFALSIRTTERVAPWTSTNVTLLGDAIHTMTPGLGVGANTALLDARILGDQLVRAAGAGGGAIAVVEAVAGYEKEMHAYAWERVEKSLERFNKDDAIYKPGLTGWLAMTAMRSGLRLVSAIPPLKRKMAAQMDRQRGQMEERS</sequence>
<dbReference type="GO" id="GO:0004497">
    <property type="term" value="F:monooxygenase activity"/>
    <property type="evidence" value="ECO:0007669"/>
    <property type="project" value="UniProtKB-KW"/>
</dbReference>
<evidence type="ECO:0000256" key="3">
    <source>
        <dbReference type="ARBA" id="ARBA00022827"/>
    </source>
</evidence>
<dbReference type="AlphaFoldDB" id="A0A545VCC6"/>
<evidence type="ECO:0000259" key="7">
    <source>
        <dbReference type="Pfam" id="PF01494"/>
    </source>
</evidence>
<keyword evidence="5 8" id="KW-0503">Monooxygenase</keyword>
<keyword evidence="3" id="KW-0274">FAD</keyword>
<dbReference type="EMBL" id="SPUK01000002">
    <property type="protein sequence ID" value="TQV99269.1"/>
    <property type="molecule type" value="Genomic_DNA"/>
</dbReference>
<organism evidence="8 9">
    <name type="scientific">Cordyceps javanica</name>
    <dbReference type="NCBI Taxonomy" id="43265"/>
    <lineage>
        <taxon>Eukaryota</taxon>
        <taxon>Fungi</taxon>
        <taxon>Dikarya</taxon>
        <taxon>Ascomycota</taxon>
        <taxon>Pezizomycotina</taxon>
        <taxon>Sordariomycetes</taxon>
        <taxon>Hypocreomycetidae</taxon>
        <taxon>Hypocreales</taxon>
        <taxon>Cordycipitaceae</taxon>
        <taxon>Cordyceps</taxon>
    </lineage>
</organism>
<dbReference type="STRING" id="43265.A0A545VCC6"/>
<dbReference type="PRINTS" id="PR00420">
    <property type="entry name" value="RNGMNOXGNASE"/>
</dbReference>
<dbReference type="Pfam" id="PF01494">
    <property type="entry name" value="FAD_binding_3"/>
    <property type="match status" value="1"/>
</dbReference>
<evidence type="ECO:0000256" key="1">
    <source>
        <dbReference type="ARBA" id="ARBA00001974"/>
    </source>
</evidence>
<comment type="cofactor">
    <cofactor evidence="1">
        <name>FAD</name>
        <dbReference type="ChEBI" id="CHEBI:57692"/>
    </cofactor>
</comment>
<keyword evidence="6" id="KW-0732">Signal</keyword>
<dbReference type="OrthoDB" id="655030at2759"/>
<keyword evidence="4" id="KW-0560">Oxidoreductase</keyword>
<feature type="domain" description="FAD-binding" evidence="7">
    <location>
        <begin position="328"/>
        <end position="404"/>
    </location>
</feature>
<dbReference type="Gene3D" id="3.50.50.60">
    <property type="entry name" value="FAD/NAD(P)-binding domain"/>
    <property type="match status" value="1"/>
</dbReference>
<proteinExistence type="predicted"/>
<feature type="signal peptide" evidence="6">
    <location>
        <begin position="1"/>
        <end position="18"/>
    </location>
</feature>